<reference evidence="1 2" key="1">
    <citation type="journal article" date="2019" name="Sci. Rep.">
        <title>Orb-weaving spider Araneus ventricosus genome elucidates the spidroin gene catalogue.</title>
        <authorList>
            <person name="Kono N."/>
            <person name="Nakamura H."/>
            <person name="Ohtoshi R."/>
            <person name="Moran D.A.P."/>
            <person name="Shinohara A."/>
            <person name="Yoshida Y."/>
            <person name="Fujiwara M."/>
            <person name="Mori M."/>
            <person name="Tomita M."/>
            <person name="Arakawa K."/>
        </authorList>
    </citation>
    <scope>NUCLEOTIDE SEQUENCE [LARGE SCALE GENOMIC DNA]</scope>
</reference>
<comment type="caution">
    <text evidence="1">The sequence shown here is derived from an EMBL/GenBank/DDBJ whole genome shotgun (WGS) entry which is preliminary data.</text>
</comment>
<dbReference type="EMBL" id="BGPR01001745">
    <property type="protein sequence ID" value="GBM60915.1"/>
    <property type="molecule type" value="Genomic_DNA"/>
</dbReference>
<accession>A0A4Y2H7E4</accession>
<organism evidence="1 2">
    <name type="scientific">Araneus ventricosus</name>
    <name type="common">Orbweaver spider</name>
    <name type="synonym">Epeira ventricosa</name>
    <dbReference type="NCBI Taxonomy" id="182803"/>
    <lineage>
        <taxon>Eukaryota</taxon>
        <taxon>Metazoa</taxon>
        <taxon>Ecdysozoa</taxon>
        <taxon>Arthropoda</taxon>
        <taxon>Chelicerata</taxon>
        <taxon>Arachnida</taxon>
        <taxon>Araneae</taxon>
        <taxon>Araneomorphae</taxon>
        <taxon>Entelegynae</taxon>
        <taxon>Araneoidea</taxon>
        <taxon>Araneidae</taxon>
        <taxon>Araneus</taxon>
    </lineage>
</organism>
<gene>
    <name evidence="1" type="ORF">AVEN_156029_1</name>
</gene>
<evidence type="ECO:0000313" key="2">
    <source>
        <dbReference type="Proteomes" id="UP000499080"/>
    </source>
</evidence>
<protein>
    <submittedName>
        <fullName evidence="1">Uncharacterized protein</fullName>
    </submittedName>
</protein>
<evidence type="ECO:0000313" key="1">
    <source>
        <dbReference type="EMBL" id="GBM60915.1"/>
    </source>
</evidence>
<proteinExistence type="predicted"/>
<dbReference type="Proteomes" id="UP000499080">
    <property type="component" value="Unassembled WGS sequence"/>
</dbReference>
<keyword evidence="2" id="KW-1185">Reference proteome</keyword>
<name>A0A4Y2H7E4_ARAVE</name>
<dbReference type="AlphaFoldDB" id="A0A4Y2H7E4"/>
<sequence length="115" mass="13144">MKFFASVLTVPVSEAICEIWGSIIDQVNKQRLRSPDGNEDDIETNDKKTFIKINSPPSGYKNTRKSLKVAITLIYGTNYSLHFTNILRSKKIRKFVTSKVVNKVNNEAECLPYFK</sequence>